<dbReference type="Proteomes" id="UP001176961">
    <property type="component" value="Unassembled WGS sequence"/>
</dbReference>
<feature type="transmembrane region" description="Helical" evidence="1">
    <location>
        <begin position="609"/>
        <end position="628"/>
    </location>
</feature>
<organism evidence="2 3">
    <name type="scientific">Cylicocyclus nassatus</name>
    <name type="common">Nematode worm</name>
    <dbReference type="NCBI Taxonomy" id="53992"/>
    <lineage>
        <taxon>Eukaryota</taxon>
        <taxon>Metazoa</taxon>
        <taxon>Ecdysozoa</taxon>
        <taxon>Nematoda</taxon>
        <taxon>Chromadorea</taxon>
        <taxon>Rhabditida</taxon>
        <taxon>Rhabditina</taxon>
        <taxon>Rhabditomorpha</taxon>
        <taxon>Strongyloidea</taxon>
        <taxon>Strongylidae</taxon>
        <taxon>Cylicocyclus</taxon>
    </lineage>
</organism>
<dbReference type="PANTHER" id="PTHR11238">
    <property type="entry name" value="PROMININ ISOFORM D-RELATED"/>
    <property type="match status" value="1"/>
</dbReference>
<name>A0AA36M3P2_CYLNA</name>
<keyword evidence="1" id="KW-1133">Transmembrane helix</keyword>
<evidence type="ECO:0008006" key="4">
    <source>
        <dbReference type="Google" id="ProtNLM"/>
    </source>
</evidence>
<evidence type="ECO:0000313" key="2">
    <source>
        <dbReference type="EMBL" id="CAJ0596780.1"/>
    </source>
</evidence>
<dbReference type="AlphaFoldDB" id="A0AA36M3P2"/>
<feature type="transmembrane region" description="Helical" evidence="1">
    <location>
        <begin position="74"/>
        <end position="97"/>
    </location>
</feature>
<reference evidence="2" key="1">
    <citation type="submission" date="2023-07" db="EMBL/GenBank/DDBJ databases">
        <authorList>
            <consortium name="CYATHOMIX"/>
        </authorList>
    </citation>
    <scope>NUCLEOTIDE SEQUENCE</scope>
    <source>
        <strain evidence="2">N/A</strain>
    </source>
</reference>
<keyword evidence="3" id="KW-1185">Reference proteome</keyword>
<evidence type="ECO:0000313" key="3">
    <source>
        <dbReference type="Proteomes" id="UP001176961"/>
    </source>
</evidence>
<protein>
    <recommendedName>
        <fullName evidence="4">Prominin-like protein</fullName>
    </recommendedName>
</protein>
<feature type="transmembrane region" description="Helical" evidence="1">
    <location>
        <begin position="322"/>
        <end position="354"/>
    </location>
</feature>
<evidence type="ECO:0000256" key="1">
    <source>
        <dbReference type="SAM" id="Phobius"/>
    </source>
</evidence>
<feature type="transmembrane region" description="Helical" evidence="1">
    <location>
        <begin position="382"/>
        <end position="413"/>
    </location>
</feature>
<gene>
    <name evidence="2" type="ORF">CYNAS_LOCUS8763</name>
</gene>
<proteinExistence type="predicted"/>
<keyword evidence="1" id="KW-0472">Membrane</keyword>
<dbReference type="EMBL" id="CATQJL010000223">
    <property type="protein sequence ID" value="CAJ0596780.1"/>
    <property type="molecule type" value="Genomic_DNA"/>
</dbReference>
<accession>A0AA36M3P2</accession>
<comment type="caution">
    <text evidence="2">The sequence shown here is derived from an EMBL/GenBank/DDBJ whole genome shotgun (WGS) entry which is preliminary data.</text>
</comment>
<dbReference type="PANTHER" id="PTHR11238:SF9">
    <property type="entry name" value="PROMININ, ISOFORM D"/>
    <property type="match status" value="1"/>
</dbReference>
<keyword evidence="1" id="KW-0812">Transmembrane</keyword>
<sequence>MVDAECKPPPAVEPMNKTHMKSFLDPYLYATSAFMKIMVNLADESHIEILARAVQKKATANEIFWKVVVEDIPLILIFLLGFVIAFVLLITCIAVFICRWRSPPSNPPANSKIWLAVFFLTVCAIVTIVCLVLIGASASAISDGLEYLPEQLSKSTTAVEKFVQGLSQTLECNFKKEIKNLTDEILIAKHDILNKVEAVRKSLKYYDEKKKSIGKPIKALQLQTHDLIIANADSEPLNELVALMKAVEVSNDTLDRHALNLGLSELEKNVNAFADQRKAIDEAFRSVMNDTFKGIFPAVVEHLKTISALVDYTIVKNEFKTWIGIVAFGLIALPILLLILILFSLVLVVVRLFWNYAISNTHSSKRSFISHIGGEMMGFTGYIAMGLSVILFILTSLAFMLAFTAMMVCIGFFEDKDLRVFRVAEGVVRQKHMTVSIAEIFYKCKNDYTFFDAMDGSRLMAEDEIKNKIDMLLVRDAQRLIDRGILVLDGPSNYEVFMKNSEKLLDKSVLNRKTDKNLLTKIRNSLKTVKVQVKGLANAENAVIAKVRDITSKNFIHYISGINEKVLGTAQNLLVDLIDMSPRCDSIMAIWNDIGWYVCYLIARPLSGTWMAIVITAFSSVIIYRALFDATRFLKSYSETSESVS</sequence>
<feature type="transmembrane region" description="Helical" evidence="1">
    <location>
        <begin position="113"/>
        <end position="134"/>
    </location>
</feature>